<sequence length="142" mass="15738">MPTPALAGLAPPPSPLGSDCHRKHKHSHRKQQKSKLFPCVEKGERITGRGTCRRDDANEKMRQLQSSWDALGVMWLALRGFASYRTLHKTVCSTRLLPLTATVTGKQLDCRGGKRTPMNEVVSMAYLMEGDSYPSTSPLTTN</sequence>
<comment type="caution">
    <text evidence="2">The sequence shown here is derived from an EMBL/GenBank/DDBJ whole genome shotgun (WGS) entry which is preliminary data.</text>
</comment>
<gene>
    <name evidence="2" type="ORF">fugu_013404</name>
</gene>
<dbReference type="EMBL" id="SWLE01000006">
    <property type="protein sequence ID" value="TNM98840.1"/>
    <property type="molecule type" value="Genomic_DNA"/>
</dbReference>
<feature type="compositionally biased region" description="Basic residues" evidence="1">
    <location>
        <begin position="21"/>
        <end position="33"/>
    </location>
</feature>
<reference evidence="2 3" key="1">
    <citation type="submission" date="2019-04" db="EMBL/GenBank/DDBJ databases">
        <title>The sequence and de novo assembly of Takifugu bimaculatus genome using PacBio and Hi-C technologies.</title>
        <authorList>
            <person name="Xu P."/>
            <person name="Liu B."/>
            <person name="Zhou Z."/>
        </authorList>
    </citation>
    <scope>NUCLEOTIDE SEQUENCE [LARGE SCALE GENOMIC DNA]</scope>
    <source>
        <strain evidence="2">TB-2018</strain>
        <tissue evidence="2">Muscle</tissue>
    </source>
</reference>
<name>A0A4Z2C4R7_9TELE</name>
<protein>
    <submittedName>
        <fullName evidence="2">Uncharacterized protein</fullName>
    </submittedName>
</protein>
<evidence type="ECO:0000313" key="3">
    <source>
        <dbReference type="Proteomes" id="UP000516260"/>
    </source>
</evidence>
<feature type="region of interest" description="Disordered" evidence="1">
    <location>
        <begin position="1"/>
        <end position="34"/>
    </location>
</feature>
<dbReference type="Proteomes" id="UP000516260">
    <property type="component" value="Chromosome 14"/>
</dbReference>
<evidence type="ECO:0000313" key="2">
    <source>
        <dbReference type="EMBL" id="TNM98840.1"/>
    </source>
</evidence>
<organism evidence="2 3">
    <name type="scientific">Takifugu bimaculatus</name>
    <dbReference type="NCBI Taxonomy" id="433685"/>
    <lineage>
        <taxon>Eukaryota</taxon>
        <taxon>Metazoa</taxon>
        <taxon>Chordata</taxon>
        <taxon>Craniata</taxon>
        <taxon>Vertebrata</taxon>
        <taxon>Euteleostomi</taxon>
        <taxon>Actinopterygii</taxon>
        <taxon>Neopterygii</taxon>
        <taxon>Teleostei</taxon>
        <taxon>Neoteleostei</taxon>
        <taxon>Acanthomorphata</taxon>
        <taxon>Eupercaria</taxon>
        <taxon>Tetraodontiformes</taxon>
        <taxon>Tetradontoidea</taxon>
        <taxon>Tetraodontidae</taxon>
        <taxon>Takifugu</taxon>
    </lineage>
</organism>
<keyword evidence="3" id="KW-1185">Reference proteome</keyword>
<accession>A0A4Z2C4R7</accession>
<proteinExistence type="predicted"/>
<dbReference type="AlphaFoldDB" id="A0A4Z2C4R7"/>
<evidence type="ECO:0000256" key="1">
    <source>
        <dbReference type="SAM" id="MobiDB-lite"/>
    </source>
</evidence>